<sequence length="186" mass="19434">MANLAPRERFVHDPAITTKKKQPKKAAGARKSSKASCPSVSELIVKAVSASKERSGVSLPALKKVLSGCGYDVEKNNSRLKLALKALVTKETLVQVKGSGASGSFKLNKQTGGKAKTATPKKAPAKVKKPAPKKVAKSPAKAKKPSPKKVKAAKPKKVAKSPAKKASKPKAVKSPAKGKKAATKKR</sequence>
<feature type="region of interest" description="Disordered" evidence="3">
    <location>
        <begin position="98"/>
        <end position="186"/>
    </location>
</feature>
<keyword evidence="6" id="KW-1185">Reference proteome</keyword>
<dbReference type="InterPro" id="IPR005819">
    <property type="entry name" value="H1/H5"/>
</dbReference>
<feature type="compositionally biased region" description="Low complexity" evidence="3">
    <location>
        <begin position="113"/>
        <end position="122"/>
    </location>
</feature>
<dbReference type="GO" id="GO:0003677">
    <property type="term" value="F:DNA binding"/>
    <property type="evidence" value="ECO:0007669"/>
    <property type="project" value="UniProtKB-KW"/>
</dbReference>
<evidence type="ECO:0000313" key="6">
    <source>
        <dbReference type="Proteomes" id="UP000694569"/>
    </source>
</evidence>
<feature type="compositionally biased region" description="Basic and acidic residues" evidence="3">
    <location>
        <begin position="1"/>
        <end position="12"/>
    </location>
</feature>
<dbReference type="SMART" id="SM00526">
    <property type="entry name" value="H15"/>
    <property type="match status" value="1"/>
</dbReference>
<dbReference type="Ensembl" id="ENSLLET00000031960.1">
    <property type="protein sequence ID" value="ENSLLEP00000030779.1"/>
    <property type="gene ID" value="ENSLLEG00000019463.1"/>
</dbReference>
<keyword evidence="2" id="KW-0539">Nucleus</keyword>
<reference evidence="5" key="1">
    <citation type="submission" date="2025-08" db="UniProtKB">
        <authorList>
            <consortium name="Ensembl"/>
        </authorList>
    </citation>
    <scope>IDENTIFICATION</scope>
</reference>
<dbReference type="GO" id="GO:0005634">
    <property type="term" value="C:nucleus"/>
    <property type="evidence" value="ECO:0007669"/>
    <property type="project" value="UniProtKB-SubCell"/>
</dbReference>
<organism evidence="5 6">
    <name type="scientific">Leptobrachium leishanense</name>
    <name type="common">Leishan spiny toad</name>
    <dbReference type="NCBI Taxonomy" id="445787"/>
    <lineage>
        <taxon>Eukaryota</taxon>
        <taxon>Metazoa</taxon>
        <taxon>Chordata</taxon>
        <taxon>Craniata</taxon>
        <taxon>Vertebrata</taxon>
        <taxon>Euteleostomi</taxon>
        <taxon>Amphibia</taxon>
        <taxon>Batrachia</taxon>
        <taxon>Anura</taxon>
        <taxon>Pelobatoidea</taxon>
        <taxon>Megophryidae</taxon>
        <taxon>Leptobrachium</taxon>
    </lineage>
</organism>
<dbReference type="GO" id="GO:0030527">
    <property type="term" value="F:structural constituent of chromatin"/>
    <property type="evidence" value="ECO:0007669"/>
    <property type="project" value="InterPro"/>
</dbReference>
<name>A0A8C5Q0V4_9ANUR</name>
<dbReference type="SUPFAM" id="SSF46785">
    <property type="entry name" value="Winged helix' DNA-binding domain"/>
    <property type="match status" value="1"/>
</dbReference>
<evidence type="ECO:0000256" key="2">
    <source>
        <dbReference type="RuleBase" id="RU003894"/>
    </source>
</evidence>
<dbReference type="CDD" id="cd00073">
    <property type="entry name" value="H15"/>
    <property type="match status" value="1"/>
</dbReference>
<feature type="region of interest" description="Disordered" evidence="3">
    <location>
        <begin position="1"/>
        <end position="36"/>
    </location>
</feature>
<dbReference type="InterPro" id="IPR036388">
    <property type="entry name" value="WH-like_DNA-bd_sf"/>
</dbReference>
<accession>A0A8C5Q0V4</accession>
<reference evidence="5" key="2">
    <citation type="submission" date="2025-09" db="UniProtKB">
        <authorList>
            <consortium name="Ensembl"/>
        </authorList>
    </citation>
    <scope>IDENTIFICATION</scope>
</reference>
<dbReference type="PROSITE" id="PS51504">
    <property type="entry name" value="H15"/>
    <property type="match status" value="1"/>
</dbReference>
<dbReference type="FunFam" id="1.10.10.10:FF:000075">
    <property type="entry name" value="Histone H1 like"/>
    <property type="match status" value="1"/>
</dbReference>
<dbReference type="GO" id="GO:0006334">
    <property type="term" value="P:nucleosome assembly"/>
    <property type="evidence" value="ECO:0007669"/>
    <property type="project" value="InterPro"/>
</dbReference>
<evidence type="ECO:0000256" key="1">
    <source>
        <dbReference type="ARBA" id="ARBA00023125"/>
    </source>
</evidence>
<dbReference type="InterPro" id="IPR005818">
    <property type="entry name" value="Histone_H1/H5_H15"/>
</dbReference>
<keyword evidence="2" id="KW-0158">Chromosome</keyword>
<dbReference type="GeneTree" id="ENSGT00950000183089"/>
<comment type="similarity">
    <text evidence="2">Belongs to the histone H1/H5 family.</text>
</comment>
<evidence type="ECO:0000259" key="4">
    <source>
        <dbReference type="PROSITE" id="PS51504"/>
    </source>
</evidence>
<dbReference type="InterPro" id="IPR036390">
    <property type="entry name" value="WH_DNA-bd_sf"/>
</dbReference>
<dbReference type="Gene3D" id="1.10.10.10">
    <property type="entry name" value="Winged helix-like DNA-binding domain superfamily/Winged helix DNA-binding domain"/>
    <property type="match status" value="1"/>
</dbReference>
<dbReference type="GO" id="GO:0000786">
    <property type="term" value="C:nucleosome"/>
    <property type="evidence" value="ECO:0007669"/>
    <property type="project" value="InterPro"/>
</dbReference>
<feature type="domain" description="H15" evidence="4">
    <location>
        <begin position="36"/>
        <end position="109"/>
    </location>
</feature>
<feature type="compositionally biased region" description="Basic residues" evidence="3">
    <location>
        <begin position="18"/>
        <end position="33"/>
    </location>
</feature>
<comment type="subcellular location">
    <subcellularLocation>
        <location evidence="2">Nucleus</location>
    </subcellularLocation>
</comment>
<dbReference type="Proteomes" id="UP000694569">
    <property type="component" value="Unplaced"/>
</dbReference>
<dbReference type="AlphaFoldDB" id="A0A8C5Q0V4"/>
<evidence type="ECO:0000313" key="5">
    <source>
        <dbReference type="Ensembl" id="ENSLLEP00000030779.1"/>
    </source>
</evidence>
<protein>
    <recommendedName>
        <fullName evidence="4">H15 domain-containing protein</fullName>
    </recommendedName>
</protein>
<dbReference type="Pfam" id="PF00538">
    <property type="entry name" value="Linker_histone"/>
    <property type="match status" value="1"/>
</dbReference>
<proteinExistence type="inferred from homology"/>
<evidence type="ECO:0000256" key="3">
    <source>
        <dbReference type="SAM" id="MobiDB-lite"/>
    </source>
</evidence>
<feature type="compositionally biased region" description="Basic residues" evidence="3">
    <location>
        <begin position="123"/>
        <end position="186"/>
    </location>
</feature>
<dbReference type="OrthoDB" id="10067792at2759"/>
<dbReference type="PRINTS" id="PR00624">
    <property type="entry name" value="HISTONEH5"/>
</dbReference>
<keyword evidence="1 2" id="KW-0238">DNA-binding</keyword>